<name>A0ABY7LRC0_9BACT</name>
<gene>
    <name evidence="2" type="ORF">O3303_05210</name>
</gene>
<feature type="compositionally biased region" description="Low complexity" evidence="1">
    <location>
        <begin position="225"/>
        <end position="234"/>
    </location>
</feature>
<evidence type="ECO:0000313" key="2">
    <source>
        <dbReference type="EMBL" id="WBA42962.1"/>
    </source>
</evidence>
<accession>A0ABY7LRC0</accession>
<reference evidence="2 3" key="1">
    <citation type="submission" date="2022-12" db="EMBL/GenBank/DDBJ databases">
        <title>Hymenobacter canadensis sp. nov. isolated from lake water of the Cambridge Bay, Canada.</title>
        <authorList>
            <person name="Kim W.H."/>
            <person name="Lee Y.M."/>
        </authorList>
    </citation>
    <scope>NUCLEOTIDE SEQUENCE [LARGE SCALE GENOMIC DNA]</scope>
    <source>
        <strain evidence="2 3">PAMC 29467</strain>
    </source>
</reference>
<dbReference type="Gene3D" id="1.10.10.10">
    <property type="entry name" value="Winged helix-like DNA-binding domain superfamily/Winged helix DNA-binding domain"/>
    <property type="match status" value="1"/>
</dbReference>
<organism evidence="2 3">
    <name type="scientific">Hymenobacter canadensis</name>
    <dbReference type="NCBI Taxonomy" id="2999067"/>
    <lineage>
        <taxon>Bacteria</taxon>
        <taxon>Pseudomonadati</taxon>
        <taxon>Bacteroidota</taxon>
        <taxon>Cytophagia</taxon>
        <taxon>Cytophagales</taxon>
        <taxon>Hymenobacteraceae</taxon>
        <taxon>Hymenobacter</taxon>
    </lineage>
</organism>
<dbReference type="InterPro" id="IPR036388">
    <property type="entry name" value="WH-like_DNA-bd_sf"/>
</dbReference>
<dbReference type="Proteomes" id="UP001211005">
    <property type="component" value="Chromosome"/>
</dbReference>
<feature type="region of interest" description="Disordered" evidence="1">
    <location>
        <begin position="163"/>
        <end position="183"/>
    </location>
</feature>
<protein>
    <recommendedName>
        <fullName evidence="4">Replication protein</fullName>
    </recommendedName>
</protein>
<dbReference type="RefSeq" id="WP_269561009.1">
    <property type="nucleotide sequence ID" value="NZ_CP114767.1"/>
</dbReference>
<evidence type="ECO:0000256" key="1">
    <source>
        <dbReference type="SAM" id="MobiDB-lite"/>
    </source>
</evidence>
<evidence type="ECO:0000313" key="3">
    <source>
        <dbReference type="Proteomes" id="UP001211005"/>
    </source>
</evidence>
<dbReference type="EMBL" id="CP114767">
    <property type="protein sequence ID" value="WBA42962.1"/>
    <property type="molecule type" value="Genomic_DNA"/>
</dbReference>
<feature type="region of interest" description="Disordered" evidence="1">
    <location>
        <begin position="211"/>
        <end position="248"/>
    </location>
</feature>
<dbReference type="SUPFAM" id="SSF46785">
    <property type="entry name" value="Winged helix' DNA-binding domain"/>
    <property type="match status" value="1"/>
</dbReference>
<proteinExistence type="predicted"/>
<sequence>MTRPTLLPLDSIRLSWHSLVENLRQQQAPKLHQRRAHAVLGVARPAATIATRPKAVCDGGKETGLLLIQMVRRMVTRLLSQAVLGEALVGPDGRFRLPPLAVNARQLMERRGLSEVTMRAHLRQLQRAGLIVARKFRGTRANFHVWIDPAFVWEVPVESLPEAEQGHSTAPQAGPFSGPNHKNLSLTEVLEPLESQQEKVVQVDKSLLGQKTGTPLLEPGGRAEGQGADAGQAAKGRHGGRAAARTARQAPLAPDAALAARKARAGAYVARFFQYARTMLFDQLPPFSELEQQWAKLAIWEGQYRPALEQAPEQHWDRIHEMMMHRVDLAREYFQRHPEAYPALPWAEIHKGRGYFDAGNVNGFERTRLWLAKKINRKQGGLTALDKALNAAERELQQRRALDQGLKVQASDRAKRLSLETLHWTHLTLVRRLAGEEGLFRLAARLEQLGLVRA</sequence>
<dbReference type="InterPro" id="IPR036390">
    <property type="entry name" value="WH_DNA-bd_sf"/>
</dbReference>
<keyword evidence="3" id="KW-1185">Reference proteome</keyword>
<evidence type="ECO:0008006" key="4">
    <source>
        <dbReference type="Google" id="ProtNLM"/>
    </source>
</evidence>